<protein>
    <submittedName>
        <fullName evidence="1">Uncharacterized protein</fullName>
    </submittedName>
</protein>
<keyword evidence="2" id="KW-1185">Reference proteome</keyword>
<evidence type="ECO:0000313" key="2">
    <source>
        <dbReference type="Proteomes" id="UP000600946"/>
    </source>
</evidence>
<dbReference type="Proteomes" id="UP000600946">
    <property type="component" value="Unassembled WGS sequence"/>
</dbReference>
<dbReference type="Pfam" id="PF19953">
    <property type="entry name" value="EACC1"/>
    <property type="match status" value="1"/>
</dbReference>
<dbReference type="RefSeq" id="WP_161253473.1">
    <property type="nucleotide sequence ID" value="NZ_BMUU01000008.1"/>
</dbReference>
<name>A0ABQ3AFU7_9ACTN</name>
<dbReference type="EMBL" id="BMUU01000008">
    <property type="protein sequence ID" value="GGY47192.1"/>
    <property type="molecule type" value="Genomic_DNA"/>
</dbReference>
<evidence type="ECO:0000313" key="1">
    <source>
        <dbReference type="EMBL" id="GGY47192.1"/>
    </source>
</evidence>
<reference evidence="2" key="1">
    <citation type="journal article" date="2019" name="Int. J. Syst. Evol. Microbiol.">
        <title>The Global Catalogue of Microorganisms (GCM) 10K type strain sequencing project: providing services to taxonomists for standard genome sequencing and annotation.</title>
        <authorList>
            <consortium name="The Broad Institute Genomics Platform"/>
            <consortium name="The Broad Institute Genome Sequencing Center for Infectious Disease"/>
            <person name="Wu L."/>
            <person name="Ma J."/>
        </authorList>
    </citation>
    <scope>NUCLEOTIDE SEQUENCE [LARGE SCALE GENOMIC DNA]</scope>
    <source>
        <strain evidence="2">JCM 4594</strain>
    </source>
</reference>
<proteinExistence type="predicted"/>
<dbReference type="InterPro" id="IPR045428">
    <property type="entry name" value="EACC1"/>
</dbReference>
<organism evidence="1 2">
    <name type="scientific">Streptomyces xanthochromogenes</name>
    <dbReference type="NCBI Taxonomy" id="67384"/>
    <lineage>
        <taxon>Bacteria</taxon>
        <taxon>Bacillati</taxon>
        <taxon>Actinomycetota</taxon>
        <taxon>Actinomycetes</taxon>
        <taxon>Kitasatosporales</taxon>
        <taxon>Streptomycetaceae</taxon>
        <taxon>Streptomyces</taxon>
    </lineage>
</organism>
<comment type="caution">
    <text evidence="1">The sequence shown here is derived from an EMBL/GenBank/DDBJ whole genome shotgun (WGS) entry which is preliminary data.</text>
</comment>
<gene>
    <name evidence="1" type="ORF">GCM10010326_46560</name>
</gene>
<accession>A0ABQ3AFU7</accession>
<sequence>MTEVLVHVERAERHDDGADTLRSLLRWVQEDETLTGDVRARITAGEAVAETMGSGFELLQFAVGNGISVAALVLSVVQWRTSLRRSPDVTLRRGTTEVRIDGELARDPEGLRRVVEALDHSEAPGDGGAA</sequence>
<dbReference type="GeneID" id="96292568"/>